<feature type="transmembrane region" description="Helical" evidence="1">
    <location>
        <begin position="146"/>
        <end position="165"/>
    </location>
</feature>
<keyword evidence="3" id="KW-1185">Reference proteome</keyword>
<gene>
    <name evidence="2" type="ORF">Bathy08g01260</name>
</gene>
<dbReference type="RefSeq" id="XP_007511514.1">
    <property type="nucleotide sequence ID" value="XM_007511452.1"/>
</dbReference>
<name>K8EYQ7_9CHLO</name>
<proteinExistence type="predicted"/>
<evidence type="ECO:0000256" key="1">
    <source>
        <dbReference type="SAM" id="Phobius"/>
    </source>
</evidence>
<accession>K8EYQ7</accession>
<evidence type="ECO:0000313" key="2">
    <source>
        <dbReference type="EMBL" id="CCO17635.1"/>
    </source>
</evidence>
<dbReference type="Proteomes" id="UP000198341">
    <property type="component" value="Chromosome 8"/>
</dbReference>
<dbReference type="GeneID" id="19014105"/>
<reference evidence="2 3" key="1">
    <citation type="submission" date="2011-10" db="EMBL/GenBank/DDBJ databases">
        <authorList>
            <person name="Genoscope - CEA"/>
        </authorList>
    </citation>
    <scope>NUCLEOTIDE SEQUENCE [LARGE SCALE GENOMIC DNA]</scope>
    <source>
        <strain evidence="2 3">RCC 1105</strain>
    </source>
</reference>
<keyword evidence="1" id="KW-0812">Transmembrane</keyword>
<feature type="transmembrane region" description="Helical" evidence="1">
    <location>
        <begin position="96"/>
        <end position="118"/>
    </location>
</feature>
<evidence type="ECO:0000313" key="3">
    <source>
        <dbReference type="Proteomes" id="UP000198341"/>
    </source>
</evidence>
<dbReference type="KEGG" id="bpg:Bathy08g01260"/>
<keyword evidence="1" id="KW-1133">Transmembrane helix</keyword>
<feature type="transmembrane region" description="Helical" evidence="1">
    <location>
        <begin position="201"/>
        <end position="220"/>
    </location>
</feature>
<feature type="transmembrane region" description="Helical" evidence="1">
    <location>
        <begin position="177"/>
        <end position="195"/>
    </location>
</feature>
<dbReference type="AlphaFoldDB" id="K8EYQ7"/>
<dbReference type="EMBL" id="FO082271">
    <property type="protein sequence ID" value="CCO17635.1"/>
    <property type="molecule type" value="Genomic_DNA"/>
</dbReference>
<organism evidence="2 3">
    <name type="scientific">Bathycoccus prasinos</name>
    <dbReference type="NCBI Taxonomy" id="41875"/>
    <lineage>
        <taxon>Eukaryota</taxon>
        <taxon>Viridiplantae</taxon>
        <taxon>Chlorophyta</taxon>
        <taxon>Mamiellophyceae</taxon>
        <taxon>Mamiellales</taxon>
        <taxon>Bathycoccaceae</taxon>
        <taxon>Bathycoccus</taxon>
    </lineage>
</organism>
<protein>
    <submittedName>
        <fullName evidence="2">Uncharacterized protein</fullName>
    </submittedName>
</protein>
<keyword evidence="1" id="KW-0472">Membrane</keyword>
<sequence length="223" mass="24391">MFALTSSSSAVLGSRSRVENFNARKVSRRGAIKIASSAHSLFSPMEKDVALKATLFVNNNKTKATRSVAMRSTAGNPVPTVKAGGNADLEKKFCTFIFAMFGFFSIGMLLPGSAQLWFGPDPPFPKFMHIAMSYWNVDGGSVIANWWSRMTAVLFLSFLGGPFLFGAEITKAYLKQVTAMLTGHLCMFINVTFFSPVAKVAWYPQIVLQIALIALGLKLINEK</sequence>